<gene>
    <name evidence="2" type="ORF">FWK35_00017421</name>
</gene>
<keyword evidence="3" id="KW-1185">Reference proteome</keyword>
<dbReference type="EMBL" id="VUJU01005254">
    <property type="protein sequence ID" value="KAF0751785.1"/>
    <property type="molecule type" value="Genomic_DNA"/>
</dbReference>
<evidence type="ECO:0000313" key="3">
    <source>
        <dbReference type="Proteomes" id="UP000478052"/>
    </source>
</evidence>
<organism evidence="2 3">
    <name type="scientific">Aphis craccivora</name>
    <name type="common">Cowpea aphid</name>
    <dbReference type="NCBI Taxonomy" id="307492"/>
    <lineage>
        <taxon>Eukaryota</taxon>
        <taxon>Metazoa</taxon>
        <taxon>Ecdysozoa</taxon>
        <taxon>Arthropoda</taxon>
        <taxon>Hexapoda</taxon>
        <taxon>Insecta</taxon>
        <taxon>Pterygota</taxon>
        <taxon>Neoptera</taxon>
        <taxon>Paraneoptera</taxon>
        <taxon>Hemiptera</taxon>
        <taxon>Sternorrhyncha</taxon>
        <taxon>Aphidomorpha</taxon>
        <taxon>Aphidoidea</taxon>
        <taxon>Aphididae</taxon>
        <taxon>Aphidini</taxon>
        <taxon>Aphis</taxon>
        <taxon>Aphis</taxon>
    </lineage>
</organism>
<feature type="transmembrane region" description="Helical" evidence="1">
    <location>
        <begin position="6"/>
        <end position="29"/>
    </location>
</feature>
<keyword evidence="1" id="KW-0472">Membrane</keyword>
<keyword evidence="2" id="KW-0436">Ligase</keyword>
<evidence type="ECO:0000256" key="1">
    <source>
        <dbReference type="SAM" id="Phobius"/>
    </source>
</evidence>
<sequence>MVGSECNLIAWSLVMIMIVSMAVVMVEILKHTKLRNKIPRICSEGGTVFRTAILEAHLTSIEHTESVKVDRLRTLAKVELTQCAPLDKMFSNQNSKRALQIAKYVCTVFNDAMRGTLSS</sequence>
<comment type="caution">
    <text evidence="2">The sequence shown here is derived from an EMBL/GenBank/DDBJ whole genome shotgun (WGS) entry which is preliminary data.</text>
</comment>
<keyword evidence="1" id="KW-1133">Transmembrane helix</keyword>
<evidence type="ECO:0000313" key="2">
    <source>
        <dbReference type="EMBL" id="KAF0751785.1"/>
    </source>
</evidence>
<keyword evidence="1" id="KW-0812">Transmembrane</keyword>
<proteinExistence type="predicted"/>
<protein>
    <submittedName>
        <fullName evidence="2">E3 SUMO-protein ligase KIAA1586-like isoform X2</fullName>
    </submittedName>
</protein>
<dbReference type="AlphaFoldDB" id="A0A6G0YA18"/>
<dbReference type="GO" id="GO:0016874">
    <property type="term" value="F:ligase activity"/>
    <property type="evidence" value="ECO:0007669"/>
    <property type="project" value="UniProtKB-KW"/>
</dbReference>
<reference evidence="2 3" key="1">
    <citation type="submission" date="2019-08" db="EMBL/GenBank/DDBJ databases">
        <title>Whole genome of Aphis craccivora.</title>
        <authorList>
            <person name="Voronova N.V."/>
            <person name="Shulinski R.S."/>
            <person name="Bandarenka Y.V."/>
            <person name="Zhorov D.G."/>
            <person name="Warner D."/>
        </authorList>
    </citation>
    <scope>NUCLEOTIDE SEQUENCE [LARGE SCALE GENOMIC DNA]</scope>
    <source>
        <strain evidence="2">180601</strain>
        <tissue evidence="2">Whole Body</tissue>
    </source>
</reference>
<accession>A0A6G0YA18</accession>
<name>A0A6G0YA18_APHCR</name>
<dbReference type="Proteomes" id="UP000478052">
    <property type="component" value="Unassembled WGS sequence"/>
</dbReference>